<feature type="transmembrane region" description="Helical" evidence="4">
    <location>
        <begin position="179"/>
        <end position="199"/>
    </location>
</feature>
<keyword evidence="2 4" id="KW-1133">Transmembrane helix</keyword>
<evidence type="ECO:0000256" key="3">
    <source>
        <dbReference type="ARBA" id="ARBA00023136"/>
    </source>
</evidence>
<reference evidence="5 6" key="1">
    <citation type="submission" date="2018-03" db="EMBL/GenBank/DDBJ databases">
        <title>Genomic Encyclopedia of Archaeal and Bacterial Type Strains, Phase II (KMG-II): from individual species to whole genera.</title>
        <authorList>
            <person name="Goeker M."/>
        </authorList>
    </citation>
    <scope>NUCLEOTIDE SEQUENCE [LARGE SCALE GENOMIC DNA]</scope>
    <source>
        <strain evidence="5 6">DSM 100212</strain>
    </source>
</reference>
<proteinExistence type="predicted"/>
<evidence type="ECO:0000256" key="2">
    <source>
        <dbReference type="ARBA" id="ARBA00022989"/>
    </source>
</evidence>
<evidence type="ECO:0000256" key="4">
    <source>
        <dbReference type="SAM" id="Phobius"/>
    </source>
</evidence>
<feature type="transmembrane region" description="Helical" evidence="4">
    <location>
        <begin position="113"/>
        <end position="130"/>
    </location>
</feature>
<protein>
    <submittedName>
        <fullName evidence="5">Nitrate/nitrite transporter NarK</fullName>
    </submittedName>
</protein>
<feature type="transmembrane region" description="Helical" evidence="4">
    <location>
        <begin position="88"/>
        <end position="107"/>
    </location>
</feature>
<feature type="transmembrane region" description="Helical" evidence="4">
    <location>
        <begin position="64"/>
        <end position="83"/>
    </location>
</feature>
<comment type="caution">
    <text evidence="5">The sequence shown here is derived from an EMBL/GenBank/DDBJ whole genome shotgun (WGS) entry which is preliminary data.</text>
</comment>
<sequence length="414" mass="45917">MKSSRFAPFPLAQADQLPLWRRPVALLFLTAMAMPVAFATWSALLNNFVIEVANFDGSDIGWLHTVREIPGFLAIGVIAILLFMREQILGLTSLILLGVATALTGFFPQLGGILTLTMLSSIGFHYYETVNQSLQLQWLDKERAPKVLGQLLAAGSAATLVAYGLIMLTWRTFELSYTSVYMVAGGITAAIALFALFAYPQFEAPNPQVKKFILRRRYWLYYLLQFMAGARRQIFTVFAGFMMVERFGFDVHEVTGLFLINLVANIFFAPLIGRFVQRFGEQRALMVEYTGLVCVFLAYGGIYWFGWGVLLASILYVIDHMFFAMALAIKTYFQKIADPGDIAPTAAVAFTINHIAAVFLPALLGYLWLVSPGAVFFLAAGMAATSLLLSMLIPRHPCKGNETRLSRFVAAVAE</sequence>
<dbReference type="AlphaFoldDB" id="A0A2T0WQ37"/>
<feature type="transmembrane region" description="Helical" evidence="4">
    <location>
        <begin position="285"/>
        <end position="305"/>
    </location>
</feature>
<keyword evidence="6" id="KW-1185">Reference proteome</keyword>
<feature type="transmembrane region" description="Helical" evidence="4">
    <location>
        <begin position="151"/>
        <end position="173"/>
    </location>
</feature>
<feature type="transmembrane region" description="Helical" evidence="4">
    <location>
        <begin position="24"/>
        <end position="44"/>
    </location>
</feature>
<feature type="transmembrane region" description="Helical" evidence="4">
    <location>
        <begin position="311"/>
        <end position="333"/>
    </location>
</feature>
<feature type="transmembrane region" description="Helical" evidence="4">
    <location>
        <begin position="219"/>
        <end position="242"/>
    </location>
</feature>
<feature type="transmembrane region" description="Helical" evidence="4">
    <location>
        <begin position="345"/>
        <end position="368"/>
    </location>
</feature>
<dbReference type="Proteomes" id="UP000238392">
    <property type="component" value="Unassembled WGS sequence"/>
</dbReference>
<dbReference type="Gene3D" id="1.20.1250.20">
    <property type="entry name" value="MFS general substrate transporter like domains"/>
    <property type="match status" value="2"/>
</dbReference>
<dbReference type="SUPFAM" id="SSF103473">
    <property type="entry name" value="MFS general substrate transporter"/>
    <property type="match status" value="1"/>
</dbReference>
<gene>
    <name evidence="5" type="ORF">CLV74_107163</name>
</gene>
<evidence type="ECO:0000313" key="5">
    <source>
        <dbReference type="EMBL" id="PRY88821.1"/>
    </source>
</evidence>
<evidence type="ECO:0000256" key="1">
    <source>
        <dbReference type="ARBA" id="ARBA00022692"/>
    </source>
</evidence>
<feature type="transmembrane region" description="Helical" evidence="4">
    <location>
        <begin position="374"/>
        <end position="394"/>
    </location>
</feature>
<dbReference type="Pfam" id="PF07690">
    <property type="entry name" value="MFS_1"/>
    <property type="match status" value="1"/>
</dbReference>
<evidence type="ECO:0000313" key="6">
    <source>
        <dbReference type="Proteomes" id="UP000238392"/>
    </source>
</evidence>
<name>A0A2T0WQ37_9RHOB</name>
<keyword evidence="1 4" id="KW-0812">Transmembrane</keyword>
<accession>A0A2T0WQ37</accession>
<dbReference type="InterPro" id="IPR011701">
    <property type="entry name" value="MFS"/>
</dbReference>
<dbReference type="RefSeq" id="WP_106265026.1">
    <property type="nucleotide sequence ID" value="NZ_PVTQ01000007.1"/>
</dbReference>
<feature type="transmembrane region" description="Helical" evidence="4">
    <location>
        <begin position="254"/>
        <end position="273"/>
    </location>
</feature>
<dbReference type="GO" id="GO:0022857">
    <property type="term" value="F:transmembrane transporter activity"/>
    <property type="evidence" value="ECO:0007669"/>
    <property type="project" value="InterPro"/>
</dbReference>
<dbReference type="InterPro" id="IPR036259">
    <property type="entry name" value="MFS_trans_sf"/>
</dbReference>
<dbReference type="CDD" id="cd06174">
    <property type="entry name" value="MFS"/>
    <property type="match status" value="1"/>
</dbReference>
<organism evidence="5 6">
    <name type="scientific">Donghicola tyrosinivorans</name>
    <dbReference type="NCBI Taxonomy" id="1652492"/>
    <lineage>
        <taxon>Bacteria</taxon>
        <taxon>Pseudomonadati</taxon>
        <taxon>Pseudomonadota</taxon>
        <taxon>Alphaproteobacteria</taxon>
        <taxon>Rhodobacterales</taxon>
        <taxon>Roseobacteraceae</taxon>
        <taxon>Donghicola</taxon>
    </lineage>
</organism>
<keyword evidence="3 4" id="KW-0472">Membrane</keyword>
<dbReference type="EMBL" id="PVTQ01000007">
    <property type="protein sequence ID" value="PRY88821.1"/>
    <property type="molecule type" value="Genomic_DNA"/>
</dbReference>
<dbReference type="OrthoDB" id="9774288at2"/>